<keyword evidence="1" id="KW-0472">Membrane</keyword>
<comment type="caution">
    <text evidence="3">The sequence shown here is derived from an EMBL/GenBank/DDBJ whole genome shotgun (WGS) entry which is preliminary data.</text>
</comment>
<organism evidence="3 4">
    <name type="scientific">Oryzicola mucosus</name>
    <dbReference type="NCBI Taxonomy" id="2767425"/>
    <lineage>
        <taxon>Bacteria</taxon>
        <taxon>Pseudomonadati</taxon>
        <taxon>Pseudomonadota</taxon>
        <taxon>Alphaproteobacteria</taxon>
        <taxon>Hyphomicrobiales</taxon>
        <taxon>Phyllobacteriaceae</taxon>
        <taxon>Oryzicola</taxon>
    </lineage>
</organism>
<reference evidence="3" key="1">
    <citation type="submission" date="2020-09" db="EMBL/GenBank/DDBJ databases">
        <title>Genome seq and assembly of Tianweitania sp.</title>
        <authorList>
            <person name="Chhetri G."/>
        </authorList>
    </citation>
    <scope>NUCLEOTIDE SEQUENCE</scope>
    <source>
        <strain evidence="3">Rool2</strain>
    </source>
</reference>
<name>A0A8J6PLE4_9HYPH</name>
<gene>
    <name evidence="3" type="ORF">ICI42_18405</name>
</gene>
<dbReference type="Pfam" id="PF06568">
    <property type="entry name" value="YjiS-like"/>
    <property type="match status" value="1"/>
</dbReference>
<evidence type="ECO:0000259" key="2">
    <source>
        <dbReference type="Pfam" id="PF06568"/>
    </source>
</evidence>
<sequence>MSTIDTISPPLRRVSKISRDYSRTIAAFIGKGFIWLAWRLERRRTRLALLNMTDEQLWDVGISRADAYREGIRSFLD</sequence>
<keyword evidence="1" id="KW-0812">Transmembrane</keyword>
<keyword evidence="1" id="KW-1133">Transmembrane helix</keyword>
<evidence type="ECO:0000313" key="4">
    <source>
        <dbReference type="Proteomes" id="UP000643405"/>
    </source>
</evidence>
<dbReference type="EMBL" id="JACVVX010000006">
    <property type="protein sequence ID" value="MBD0416628.1"/>
    <property type="molecule type" value="Genomic_DNA"/>
</dbReference>
<dbReference type="Proteomes" id="UP000643405">
    <property type="component" value="Unassembled WGS sequence"/>
</dbReference>
<dbReference type="AlphaFoldDB" id="A0A8J6PLE4"/>
<dbReference type="InterPro" id="IPR009506">
    <property type="entry name" value="YjiS-like"/>
</dbReference>
<proteinExistence type="predicted"/>
<protein>
    <submittedName>
        <fullName evidence="3">DUF1127 domain-containing protein</fullName>
    </submittedName>
</protein>
<keyword evidence="4" id="KW-1185">Reference proteome</keyword>
<feature type="transmembrane region" description="Helical" evidence="1">
    <location>
        <begin position="21"/>
        <end position="38"/>
    </location>
</feature>
<evidence type="ECO:0000256" key="1">
    <source>
        <dbReference type="SAM" id="Phobius"/>
    </source>
</evidence>
<feature type="domain" description="YjiS-like" evidence="2">
    <location>
        <begin position="39"/>
        <end position="68"/>
    </location>
</feature>
<accession>A0A8J6PLE4</accession>
<evidence type="ECO:0000313" key="3">
    <source>
        <dbReference type="EMBL" id="MBD0416628.1"/>
    </source>
</evidence>